<evidence type="ECO:0000256" key="3">
    <source>
        <dbReference type="ARBA" id="ARBA00012438"/>
    </source>
</evidence>
<dbReference type="Proteomes" id="UP000604001">
    <property type="component" value="Unassembled WGS sequence"/>
</dbReference>
<keyword evidence="10" id="KW-0067">ATP-binding</keyword>
<protein>
    <recommendedName>
        <fullName evidence="3">histidine kinase</fullName>
        <ecNumber evidence="3">2.7.13.3</ecNumber>
    </recommendedName>
</protein>
<dbReference type="InterPro" id="IPR004358">
    <property type="entry name" value="Sig_transdc_His_kin-like_C"/>
</dbReference>
<dbReference type="InterPro" id="IPR036890">
    <property type="entry name" value="HATPase_C_sf"/>
</dbReference>
<organism evidence="16 17">
    <name type="scientific">Nocardioides deserti</name>
    <dbReference type="NCBI Taxonomy" id="1588644"/>
    <lineage>
        <taxon>Bacteria</taxon>
        <taxon>Bacillati</taxon>
        <taxon>Actinomycetota</taxon>
        <taxon>Actinomycetes</taxon>
        <taxon>Propionibacteriales</taxon>
        <taxon>Nocardioidaceae</taxon>
        <taxon>Nocardioides</taxon>
    </lineage>
</organism>
<comment type="subcellular location">
    <subcellularLocation>
        <location evidence="2">Cell membrane</location>
        <topology evidence="2">Multi-pass membrane protein</topology>
    </subcellularLocation>
</comment>
<evidence type="ECO:0000256" key="10">
    <source>
        <dbReference type="ARBA" id="ARBA00022840"/>
    </source>
</evidence>
<dbReference type="EMBL" id="JACMYC010000003">
    <property type="protein sequence ID" value="MBC2959953.1"/>
    <property type="molecule type" value="Genomic_DNA"/>
</dbReference>
<dbReference type="Pfam" id="PF14689">
    <property type="entry name" value="SPOB_a"/>
    <property type="match status" value="1"/>
</dbReference>
<keyword evidence="17" id="KW-1185">Reference proteome</keyword>
<dbReference type="PROSITE" id="PS50109">
    <property type="entry name" value="HIS_KIN"/>
    <property type="match status" value="1"/>
</dbReference>
<evidence type="ECO:0000256" key="11">
    <source>
        <dbReference type="ARBA" id="ARBA00022989"/>
    </source>
</evidence>
<dbReference type="Gene3D" id="3.30.565.10">
    <property type="entry name" value="Histidine kinase-like ATPase, C-terminal domain"/>
    <property type="match status" value="1"/>
</dbReference>
<dbReference type="EC" id="2.7.13.3" evidence="3"/>
<evidence type="ECO:0000256" key="4">
    <source>
        <dbReference type="ARBA" id="ARBA00022475"/>
    </source>
</evidence>
<keyword evidence="6" id="KW-0808">Transferase</keyword>
<dbReference type="InterPro" id="IPR016120">
    <property type="entry name" value="Sig_transdc_His_kin_SpoOB"/>
</dbReference>
<dbReference type="Pfam" id="PF17203">
    <property type="entry name" value="sCache_3_2"/>
    <property type="match status" value="1"/>
</dbReference>
<dbReference type="SUPFAM" id="SSF55890">
    <property type="entry name" value="Sporulation response regulatory protein Spo0B"/>
    <property type="match status" value="1"/>
</dbReference>
<keyword evidence="5" id="KW-0597">Phosphoprotein</keyword>
<sequence length="582" mass="62153">MSLLSRSGGRASRPLWRSSPFGNQWRLWNLWSRRPRLSLAAQVLLLQLTVLVAVVLVSAVVSVRQADAAFRETRGDRLRATAENLASTQSVRDAMEVPGDRTALAAYIQDRADLVGATSVHLTDPSGTVVVGTDPTRRGRPVDLGDGSVLDRREWTGDITDRGRRAIAAMVPVLSDSDSDAAEAGRRPPTGTLVGVVVVTEDYPPATERLGEATEELALFLGLGLTLGGAGSWLLSRLVRRRTRGLEPDEIAALADQREALLTSIREGVVAVSEAGVLTVVSDSARELLGLPGAATGRRVDDLDLEPSVHQLLSGATEVHDQVLVVAGRVLVTNRNRVRHDGRPTGTVTTVRDRTELLALQSELSARQSVTETLRAQTHEFSNQLHTISGLLQLGEPEEAARMISTLTRRRAAISDAVTARVDDPAVAALLIAKTSAAAERHMWLGLTDDTRLPRLDHELSADLGTVLGNLVDNAVEAVAATGRTGRRARVDVRLALEADGTAVVQVADTGPGVPSDQVETVFRRGFTTKPSDAGGRGVGLALVQVVCERRDGSVSVHEREDGPGAVFTARLPAGRSERDGR</sequence>
<evidence type="ECO:0000256" key="2">
    <source>
        <dbReference type="ARBA" id="ARBA00004651"/>
    </source>
</evidence>
<keyword evidence="8" id="KW-0547">Nucleotide-binding</keyword>
<dbReference type="InterPro" id="IPR029151">
    <property type="entry name" value="Sensor-like_sf"/>
</dbReference>
<dbReference type="PANTHER" id="PTHR43547:SF10">
    <property type="entry name" value="SENSOR HISTIDINE KINASE DCUS"/>
    <property type="match status" value="1"/>
</dbReference>
<proteinExistence type="predicted"/>
<dbReference type="SUPFAM" id="SSF55874">
    <property type="entry name" value="ATPase domain of HSP90 chaperone/DNA topoisomerase II/histidine kinase"/>
    <property type="match status" value="1"/>
</dbReference>
<evidence type="ECO:0000256" key="14">
    <source>
        <dbReference type="SAM" id="Phobius"/>
    </source>
</evidence>
<comment type="caution">
    <text evidence="16">The sequence shown here is derived from an EMBL/GenBank/DDBJ whole genome shotgun (WGS) entry which is preliminary data.</text>
</comment>
<dbReference type="InterPro" id="IPR005467">
    <property type="entry name" value="His_kinase_dom"/>
</dbReference>
<name>A0ABR6U6G0_9ACTN</name>
<dbReference type="Gene3D" id="3.30.450.20">
    <property type="entry name" value="PAS domain"/>
    <property type="match status" value="2"/>
</dbReference>
<dbReference type="InterPro" id="IPR039506">
    <property type="entry name" value="SPOB_a"/>
</dbReference>
<evidence type="ECO:0000256" key="6">
    <source>
        <dbReference type="ARBA" id="ARBA00022679"/>
    </source>
</evidence>
<evidence type="ECO:0000256" key="9">
    <source>
        <dbReference type="ARBA" id="ARBA00022777"/>
    </source>
</evidence>
<dbReference type="SUPFAM" id="SSF103190">
    <property type="entry name" value="Sensory domain-like"/>
    <property type="match status" value="1"/>
</dbReference>
<keyword evidence="4" id="KW-1003">Cell membrane</keyword>
<feature type="transmembrane region" description="Helical" evidence="14">
    <location>
        <begin position="217"/>
        <end position="235"/>
    </location>
</feature>
<dbReference type="InterPro" id="IPR033463">
    <property type="entry name" value="sCache_3"/>
</dbReference>
<dbReference type="Gene3D" id="1.10.287.130">
    <property type="match status" value="1"/>
</dbReference>
<dbReference type="SMART" id="SM00387">
    <property type="entry name" value="HATPase_c"/>
    <property type="match status" value="1"/>
</dbReference>
<dbReference type="Pfam" id="PF02518">
    <property type="entry name" value="HATPase_c"/>
    <property type="match status" value="1"/>
</dbReference>
<dbReference type="InterPro" id="IPR003594">
    <property type="entry name" value="HATPase_dom"/>
</dbReference>
<reference evidence="16 17" key="1">
    <citation type="submission" date="2020-08" db="EMBL/GenBank/DDBJ databases">
        <title>novel species in genus Nocardioides.</title>
        <authorList>
            <person name="Zhang G."/>
        </authorList>
    </citation>
    <scope>NUCLEOTIDE SEQUENCE [LARGE SCALE GENOMIC DNA]</scope>
    <source>
        <strain evidence="16 17">SC8A-24</strain>
    </source>
</reference>
<keyword evidence="12" id="KW-0902">Two-component regulatory system</keyword>
<evidence type="ECO:0000256" key="1">
    <source>
        <dbReference type="ARBA" id="ARBA00000085"/>
    </source>
</evidence>
<comment type="catalytic activity">
    <reaction evidence="1">
        <text>ATP + protein L-histidine = ADP + protein N-phospho-L-histidine.</text>
        <dbReference type="EC" id="2.7.13.3"/>
    </reaction>
</comment>
<keyword evidence="7 14" id="KW-0812">Transmembrane</keyword>
<keyword evidence="13 14" id="KW-0472">Membrane</keyword>
<evidence type="ECO:0000313" key="16">
    <source>
        <dbReference type="EMBL" id="MBC2959953.1"/>
    </source>
</evidence>
<dbReference type="PRINTS" id="PR00344">
    <property type="entry name" value="BCTRLSENSOR"/>
</dbReference>
<accession>A0ABR6U6G0</accession>
<evidence type="ECO:0000313" key="17">
    <source>
        <dbReference type="Proteomes" id="UP000604001"/>
    </source>
</evidence>
<evidence type="ECO:0000256" key="12">
    <source>
        <dbReference type="ARBA" id="ARBA00023012"/>
    </source>
</evidence>
<feature type="domain" description="Histidine kinase" evidence="15">
    <location>
        <begin position="376"/>
        <end position="576"/>
    </location>
</feature>
<dbReference type="PANTHER" id="PTHR43547">
    <property type="entry name" value="TWO-COMPONENT HISTIDINE KINASE"/>
    <property type="match status" value="1"/>
</dbReference>
<evidence type="ECO:0000256" key="7">
    <source>
        <dbReference type="ARBA" id="ARBA00022692"/>
    </source>
</evidence>
<evidence type="ECO:0000256" key="8">
    <source>
        <dbReference type="ARBA" id="ARBA00022741"/>
    </source>
</evidence>
<evidence type="ECO:0000256" key="13">
    <source>
        <dbReference type="ARBA" id="ARBA00023136"/>
    </source>
</evidence>
<gene>
    <name evidence="16" type="ORF">H7344_06565</name>
</gene>
<evidence type="ECO:0000259" key="15">
    <source>
        <dbReference type="PROSITE" id="PS50109"/>
    </source>
</evidence>
<evidence type="ECO:0000256" key="5">
    <source>
        <dbReference type="ARBA" id="ARBA00022553"/>
    </source>
</evidence>
<keyword evidence="11 14" id="KW-1133">Transmembrane helix</keyword>
<keyword evidence="9" id="KW-0418">Kinase</keyword>